<dbReference type="Proteomes" id="UP000028483">
    <property type="component" value="Unassembled WGS sequence"/>
</dbReference>
<feature type="compositionally biased region" description="Polar residues" evidence="1">
    <location>
        <begin position="19"/>
        <end position="31"/>
    </location>
</feature>
<proteinExistence type="predicted"/>
<reference evidence="2" key="1">
    <citation type="submission" date="2013-07" db="EMBL/GenBank/DDBJ databases">
        <title>Sub-species coevolution in mutualistic symbiosis.</title>
        <authorList>
            <person name="Murfin K."/>
            <person name="Klassen J."/>
            <person name="Lee M."/>
            <person name="Forst S."/>
            <person name="Stock P."/>
            <person name="Goodrich-Blair H."/>
        </authorList>
    </citation>
    <scope>NUCLEOTIDE SEQUENCE [LARGE SCALE GENOMIC DNA]</scope>
    <source>
        <strain evidence="2">Oregonense</strain>
    </source>
</reference>
<organism evidence="2">
    <name type="scientific">Xenorhabdus bovienii str. oregonense</name>
    <dbReference type="NCBI Taxonomy" id="1398202"/>
    <lineage>
        <taxon>Bacteria</taxon>
        <taxon>Pseudomonadati</taxon>
        <taxon>Pseudomonadota</taxon>
        <taxon>Gammaproteobacteria</taxon>
        <taxon>Enterobacterales</taxon>
        <taxon>Morganellaceae</taxon>
        <taxon>Xenorhabdus</taxon>
    </lineage>
</organism>
<dbReference type="AlphaFoldDB" id="A0A077P9H2"/>
<dbReference type="HOGENOM" id="CLU_3298780_0_0_6"/>
<evidence type="ECO:0000256" key="1">
    <source>
        <dbReference type="SAM" id="MobiDB-lite"/>
    </source>
</evidence>
<evidence type="ECO:0000313" key="2">
    <source>
        <dbReference type="EMBL" id="CDH07333.1"/>
    </source>
</evidence>
<protein>
    <submittedName>
        <fullName evidence="2">Uncharacterized protein</fullName>
    </submittedName>
</protein>
<gene>
    <name evidence="2" type="ORF">XBO1_2650015</name>
</gene>
<sequence length="40" mass="4706">MPKKKAHLILSHQKRSKPNHLSFNQHKSLTHNPRLPIDNL</sequence>
<dbReference type="EMBL" id="CBSX010000185">
    <property type="protein sequence ID" value="CDH07333.1"/>
    <property type="molecule type" value="Genomic_DNA"/>
</dbReference>
<accession>A0A077P9H2</accession>
<feature type="compositionally biased region" description="Basic residues" evidence="1">
    <location>
        <begin position="1"/>
        <end position="18"/>
    </location>
</feature>
<name>A0A077P9H2_XENBV</name>
<feature type="region of interest" description="Disordered" evidence="1">
    <location>
        <begin position="1"/>
        <end position="40"/>
    </location>
</feature>
<comment type="caution">
    <text evidence="2">The sequence shown here is derived from an EMBL/GenBank/DDBJ whole genome shotgun (WGS) entry which is preliminary data.</text>
</comment>